<keyword evidence="3 6" id="KW-0812">Transmembrane</keyword>
<name>A0ABS4WD68_9MICC</name>
<keyword evidence="7" id="KW-0969">Cilium</keyword>
<keyword evidence="7" id="KW-0966">Cell projection</keyword>
<feature type="transmembrane region" description="Helical" evidence="6">
    <location>
        <begin position="6"/>
        <end position="24"/>
    </location>
</feature>
<proteinExistence type="predicted"/>
<keyword evidence="7" id="KW-0282">Flagellum</keyword>
<comment type="subcellular location">
    <subcellularLocation>
        <location evidence="1">Cell membrane</location>
    </subcellularLocation>
</comment>
<dbReference type="InterPro" id="IPR022781">
    <property type="entry name" value="Flagellar_biosynth_FliO"/>
</dbReference>
<dbReference type="EMBL" id="JAGIOE010000001">
    <property type="protein sequence ID" value="MBP2374073.1"/>
    <property type="molecule type" value="Genomic_DNA"/>
</dbReference>
<comment type="caution">
    <text evidence="7">The sequence shown here is derived from an EMBL/GenBank/DDBJ whole genome shotgun (WGS) entry which is preliminary data.</text>
</comment>
<evidence type="ECO:0000313" key="7">
    <source>
        <dbReference type="EMBL" id="MBP2374073.1"/>
    </source>
</evidence>
<keyword evidence="8" id="KW-1185">Reference proteome</keyword>
<accession>A0ABS4WD68</accession>
<reference evidence="7 8" key="1">
    <citation type="submission" date="2021-03" db="EMBL/GenBank/DDBJ databases">
        <title>Sequencing the genomes of 1000 actinobacteria strains.</title>
        <authorList>
            <person name="Klenk H.-P."/>
        </authorList>
    </citation>
    <scope>NUCLEOTIDE SEQUENCE [LARGE SCALE GENOMIC DNA]</scope>
    <source>
        <strain evidence="7 8">DSM 15454</strain>
    </source>
</reference>
<evidence type="ECO:0000256" key="4">
    <source>
        <dbReference type="ARBA" id="ARBA00022989"/>
    </source>
</evidence>
<keyword evidence="5 6" id="KW-0472">Membrane</keyword>
<evidence type="ECO:0000256" key="5">
    <source>
        <dbReference type="ARBA" id="ARBA00023136"/>
    </source>
</evidence>
<gene>
    <name evidence="7" type="ORF">JOF46_001985</name>
</gene>
<evidence type="ECO:0000256" key="3">
    <source>
        <dbReference type="ARBA" id="ARBA00022692"/>
    </source>
</evidence>
<sequence>MESFFLLLRVLVSLAAVFGLLFYLRKRLGARFGAPAAAQLNLVERRNLGPKSSVVLLDVQGRRYLLGVAESSISVLDSFEAPEPAPAPTPDTEAATPRSFASVLESLRAPAAAQATVAPHDPDAAVLTDAPHREAQNAGTAQPAGAVSVAGPAAGPLAGSILSPDTWRRAVAALRPGRGA</sequence>
<evidence type="ECO:0000256" key="6">
    <source>
        <dbReference type="SAM" id="Phobius"/>
    </source>
</evidence>
<keyword evidence="4 6" id="KW-1133">Transmembrane helix</keyword>
<dbReference type="RefSeq" id="WP_209907146.1">
    <property type="nucleotide sequence ID" value="NZ_BAAAMI010000011.1"/>
</dbReference>
<dbReference type="Pfam" id="PF04347">
    <property type="entry name" value="FliO"/>
    <property type="match status" value="1"/>
</dbReference>
<organism evidence="7 8">
    <name type="scientific">Paeniglutamicibacter psychrophenolicus</name>
    <dbReference type="NCBI Taxonomy" id="257454"/>
    <lineage>
        <taxon>Bacteria</taxon>
        <taxon>Bacillati</taxon>
        <taxon>Actinomycetota</taxon>
        <taxon>Actinomycetes</taxon>
        <taxon>Micrococcales</taxon>
        <taxon>Micrococcaceae</taxon>
        <taxon>Paeniglutamicibacter</taxon>
    </lineage>
</organism>
<protein>
    <submittedName>
        <fullName evidence="7">Flagellar protein FliO/FliZ</fullName>
    </submittedName>
</protein>
<evidence type="ECO:0000256" key="1">
    <source>
        <dbReference type="ARBA" id="ARBA00004236"/>
    </source>
</evidence>
<dbReference type="Proteomes" id="UP000766570">
    <property type="component" value="Unassembled WGS sequence"/>
</dbReference>
<evidence type="ECO:0000313" key="8">
    <source>
        <dbReference type="Proteomes" id="UP000766570"/>
    </source>
</evidence>
<keyword evidence="2" id="KW-1003">Cell membrane</keyword>
<evidence type="ECO:0000256" key="2">
    <source>
        <dbReference type="ARBA" id="ARBA00022475"/>
    </source>
</evidence>